<organism evidence="3 4">
    <name type="scientific">Leptolyngbya subtilissima DQ-A4</name>
    <dbReference type="NCBI Taxonomy" id="2933933"/>
    <lineage>
        <taxon>Bacteria</taxon>
        <taxon>Bacillati</taxon>
        <taxon>Cyanobacteriota</taxon>
        <taxon>Cyanophyceae</taxon>
        <taxon>Leptolyngbyales</taxon>
        <taxon>Leptolyngbyaceae</taxon>
        <taxon>Leptolyngbya group</taxon>
        <taxon>Leptolyngbya</taxon>
    </lineage>
</organism>
<dbReference type="PANTHER" id="PTHR31793">
    <property type="entry name" value="4-HYDROXYBENZOYL-COA THIOESTERASE FAMILY MEMBER"/>
    <property type="match status" value="1"/>
</dbReference>
<dbReference type="InterPro" id="IPR029069">
    <property type="entry name" value="HotDog_dom_sf"/>
</dbReference>
<dbReference type="SUPFAM" id="SSF54637">
    <property type="entry name" value="Thioesterase/thiol ester dehydrase-isomerase"/>
    <property type="match status" value="1"/>
</dbReference>
<evidence type="ECO:0000256" key="1">
    <source>
        <dbReference type="ARBA" id="ARBA00005953"/>
    </source>
</evidence>
<comment type="similarity">
    <text evidence="1">Belongs to the 4-hydroxybenzoyl-CoA thioesterase family.</text>
</comment>
<dbReference type="Gene3D" id="3.10.129.10">
    <property type="entry name" value="Hotdog Thioesterase"/>
    <property type="match status" value="1"/>
</dbReference>
<accession>A0ABV0K0H5</accession>
<dbReference type="PANTHER" id="PTHR31793:SF27">
    <property type="entry name" value="NOVEL THIOESTERASE SUPERFAMILY DOMAIN AND SAPOSIN A-TYPE DOMAIN CONTAINING PROTEIN (0610012H03RIK)"/>
    <property type="match status" value="1"/>
</dbReference>
<keyword evidence="2" id="KW-0378">Hydrolase</keyword>
<dbReference type="InterPro" id="IPR050563">
    <property type="entry name" value="4-hydroxybenzoyl-CoA_TE"/>
</dbReference>
<dbReference type="CDD" id="cd00586">
    <property type="entry name" value="4HBT"/>
    <property type="match status" value="1"/>
</dbReference>
<proteinExistence type="inferred from homology"/>
<sequence length="140" mass="15626">MEAFYHHEFVVPMEVVDGNNHVNNVAYVQWMQDIAIAHATSVGCTAETQALGATWVARSHQITYLRPAFAGDCLRLTTWITTLRKARSTRQYKFLRLSDDTVLATGATEWVFVDAVSHRPRTIPTSVSGCFELAPVAEDV</sequence>
<reference evidence="3 4" key="1">
    <citation type="submission" date="2022-04" db="EMBL/GenBank/DDBJ databases">
        <title>Positive selection, recombination, and allopatry shape intraspecific diversity of widespread and dominant cyanobacteria.</title>
        <authorList>
            <person name="Wei J."/>
            <person name="Shu W."/>
            <person name="Hu C."/>
        </authorList>
    </citation>
    <scope>NUCLEOTIDE SEQUENCE [LARGE SCALE GENOMIC DNA]</scope>
    <source>
        <strain evidence="3 4">DQ-A4</strain>
    </source>
</reference>
<evidence type="ECO:0000256" key="2">
    <source>
        <dbReference type="ARBA" id="ARBA00022801"/>
    </source>
</evidence>
<dbReference type="Proteomes" id="UP001482513">
    <property type="component" value="Unassembled WGS sequence"/>
</dbReference>
<protein>
    <submittedName>
        <fullName evidence="3">Acyl-CoA thioesterase</fullName>
    </submittedName>
</protein>
<dbReference type="EMBL" id="JAMPKX010000001">
    <property type="protein sequence ID" value="MEP0946006.1"/>
    <property type="molecule type" value="Genomic_DNA"/>
</dbReference>
<dbReference type="RefSeq" id="WP_190699711.1">
    <property type="nucleotide sequence ID" value="NZ_JAMPKX010000001.1"/>
</dbReference>
<comment type="caution">
    <text evidence="3">The sequence shown here is derived from an EMBL/GenBank/DDBJ whole genome shotgun (WGS) entry which is preliminary data.</text>
</comment>
<name>A0ABV0K0H5_9CYAN</name>
<evidence type="ECO:0000313" key="4">
    <source>
        <dbReference type="Proteomes" id="UP001482513"/>
    </source>
</evidence>
<keyword evidence="4" id="KW-1185">Reference proteome</keyword>
<gene>
    <name evidence="3" type="ORF">NC992_03890</name>
</gene>
<evidence type="ECO:0000313" key="3">
    <source>
        <dbReference type="EMBL" id="MEP0946006.1"/>
    </source>
</evidence>
<dbReference type="Pfam" id="PF13279">
    <property type="entry name" value="4HBT_2"/>
    <property type="match status" value="1"/>
</dbReference>